<keyword evidence="7" id="KW-1185">Reference proteome</keyword>
<dbReference type="RefSeq" id="WP_075062102.1">
    <property type="nucleotide sequence ID" value="NZ_LGCL01000016.1"/>
</dbReference>
<gene>
    <name evidence="6" type="ORF">ADN00_06240</name>
</gene>
<dbReference type="STRING" id="1134406.ADN00_06240"/>
<name>A0A0P6X9T5_9CHLR</name>
<dbReference type="SMART" id="SM00421">
    <property type="entry name" value="HTH_LUXR"/>
    <property type="match status" value="1"/>
</dbReference>
<dbReference type="InterPro" id="IPR036388">
    <property type="entry name" value="WH-like_DNA-bd_sf"/>
</dbReference>
<comment type="caution">
    <text evidence="6">The sequence shown here is derived from an EMBL/GenBank/DDBJ whole genome shotgun (WGS) entry which is preliminary data.</text>
</comment>
<organism evidence="6 7">
    <name type="scientific">Ornatilinea apprima</name>
    <dbReference type="NCBI Taxonomy" id="1134406"/>
    <lineage>
        <taxon>Bacteria</taxon>
        <taxon>Bacillati</taxon>
        <taxon>Chloroflexota</taxon>
        <taxon>Anaerolineae</taxon>
        <taxon>Anaerolineales</taxon>
        <taxon>Anaerolineaceae</taxon>
        <taxon>Ornatilinea</taxon>
    </lineage>
</organism>
<reference evidence="6 7" key="1">
    <citation type="submission" date="2015-07" db="EMBL/GenBank/DDBJ databases">
        <title>Genome sequence of Ornatilinea apprima DSM 23815.</title>
        <authorList>
            <person name="Hemp J."/>
            <person name="Ward L.M."/>
            <person name="Pace L.A."/>
            <person name="Fischer W.W."/>
        </authorList>
    </citation>
    <scope>NUCLEOTIDE SEQUENCE [LARGE SCALE GENOMIC DNA]</scope>
    <source>
        <strain evidence="6 7">P3M-1</strain>
    </source>
</reference>
<dbReference type="PANTHER" id="PTHR44688:SF16">
    <property type="entry name" value="DNA-BINDING TRANSCRIPTIONAL ACTIVATOR DEVR_DOSR"/>
    <property type="match status" value="1"/>
</dbReference>
<feature type="transmembrane region" description="Helical" evidence="4">
    <location>
        <begin position="121"/>
        <end position="142"/>
    </location>
</feature>
<dbReference type="PANTHER" id="PTHR44688">
    <property type="entry name" value="DNA-BINDING TRANSCRIPTIONAL ACTIVATOR DEVR_DOSR"/>
    <property type="match status" value="1"/>
</dbReference>
<dbReference type="SUPFAM" id="SSF46894">
    <property type="entry name" value="C-terminal effector domain of the bipartite response regulators"/>
    <property type="match status" value="1"/>
</dbReference>
<dbReference type="GO" id="GO:0003677">
    <property type="term" value="F:DNA binding"/>
    <property type="evidence" value="ECO:0007669"/>
    <property type="project" value="UniProtKB-KW"/>
</dbReference>
<sequence length="267" mass="28965">MSIKLSSDRSQAISLVLMCGGVLLLILNIILGDKVNISLPFVFILLGAAVFVLTFALSKRWRWAFGLFIPGSILVALGVIFLLNVITNDWNSWAYAWLLLLAGGGWGLALAGWYGEWRRDILFIGAMLVVFGFVFYAVFGAIAGGAVIRISAPILLVLGGLALRWLPLEDILPETVSDWLRLSKKEEGGSVMAGGVKTTANLVEPLSTRELEVLALINRGLSNPEIAAELVVAPSTIKTHINNLYGKLGVQNRVQAIQRARELGLLE</sequence>
<evidence type="ECO:0000313" key="6">
    <source>
        <dbReference type="EMBL" id="KPL78816.1"/>
    </source>
</evidence>
<feature type="transmembrane region" description="Helical" evidence="4">
    <location>
        <begin position="37"/>
        <end position="57"/>
    </location>
</feature>
<evidence type="ECO:0000256" key="4">
    <source>
        <dbReference type="SAM" id="Phobius"/>
    </source>
</evidence>
<evidence type="ECO:0000256" key="3">
    <source>
        <dbReference type="ARBA" id="ARBA00023163"/>
    </source>
</evidence>
<dbReference type="PROSITE" id="PS50043">
    <property type="entry name" value="HTH_LUXR_2"/>
    <property type="match status" value="1"/>
</dbReference>
<keyword evidence="3" id="KW-0804">Transcription</keyword>
<evidence type="ECO:0000256" key="2">
    <source>
        <dbReference type="ARBA" id="ARBA00023125"/>
    </source>
</evidence>
<dbReference type="InterPro" id="IPR016032">
    <property type="entry name" value="Sig_transdc_resp-reg_C-effctor"/>
</dbReference>
<dbReference type="PROSITE" id="PS00622">
    <property type="entry name" value="HTH_LUXR_1"/>
    <property type="match status" value="1"/>
</dbReference>
<keyword evidence="4" id="KW-1133">Transmembrane helix</keyword>
<keyword evidence="1" id="KW-0805">Transcription regulation</keyword>
<dbReference type="AlphaFoldDB" id="A0A0P6X9T5"/>
<dbReference type="Pfam" id="PF00196">
    <property type="entry name" value="GerE"/>
    <property type="match status" value="1"/>
</dbReference>
<evidence type="ECO:0000259" key="5">
    <source>
        <dbReference type="PROSITE" id="PS50043"/>
    </source>
</evidence>
<keyword evidence="2" id="KW-0238">DNA-binding</keyword>
<accession>A0A0P6X9T5</accession>
<protein>
    <recommendedName>
        <fullName evidence="5">HTH luxR-type domain-containing protein</fullName>
    </recommendedName>
</protein>
<feature type="transmembrane region" description="Helical" evidence="4">
    <location>
        <begin position="64"/>
        <end position="86"/>
    </location>
</feature>
<dbReference type="Proteomes" id="UP000050417">
    <property type="component" value="Unassembled WGS sequence"/>
</dbReference>
<dbReference type="Gene3D" id="1.10.10.10">
    <property type="entry name" value="Winged helix-like DNA-binding domain superfamily/Winged helix DNA-binding domain"/>
    <property type="match status" value="1"/>
</dbReference>
<evidence type="ECO:0000313" key="7">
    <source>
        <dbReference type="Proteomes" id="UP000050417"/>
    </source>
</evidence>
<dbReference type="CDD" id="cd06170">
    <property type="entry name" value="LuxR_C_like"/>
    <property type="match status" value="1"/>
</dbReference>
<proteinExistence type="predicted"/>
<feature type="transmembrane region" description="Helical" evidence="4">
    <location>
        <begin position="92"/>
        <end position="114"/>
    </location>
</feature>
<keyword evidence="4" id="KW-0472">Membrane</keyword>
<keyword evidence="4" id="KW-0812">Transmembrane</keyword>
<dbReference type="EMBL" id="LGCL01000016">
    <property type="protein sequence ID" value="KPL78816.1"/>
    <property type="molecule type" value="Genomic_DNA"/>
</dbReference>
<feature type="transmembrane region" description="Helical" evidence="4">
    <location>
        <begin position="12"/>
        <end position="31"/>
    </location>
</feature>
<dbReference type="PRINTS" id="PR00038">
    <property type="entry name" value="HTHLUXR"/>
</dbReference>
<dbReference type="GO" id="GO:0006355">
    <property type="term" value="P:regulation of DNA-templated transcription"/>
    <property type="evidence" value="ECO:0007669"/>
    <property type="project" value="InterPro"/>
</dbReference>
<dbReference type="InterPro" id="IPR000792">
    <property type="entry name" value="Tscrpt_reg_LuxR_C"/>
</dbReference>
<evidence type="ECO:0000256" key="1">
    <source>
        <dbReference type="ARBA" id="ARBA00023015"/>
    </source>
</evidence>
<feature type="domain" description="HTH luxR-type" evidence="5">
    <location>
        <begin position="199"/>
        <end position="264"/>
    </location>
</feature>